<accession>A0AAJ0H575</accession>
<gene>
    <name evidence="1" type="ORF">B0T25DRAFT_418282</name>
</gene>
<reference evidence="1" key="1">
    <citation type="journal article" date="2023" name="Mol. Phylogenet. Evol.">
        <title>Genome-scale phylogeny and comparative genomics of the fungal order Sordariales.</title>
        <authorList>
            <person name="Hensen N."/>
            <person name="Bonometti L."/>
            <person name="Westerberg I."/>
            <person name="Brannstrom I.O."/>
            <person name="Guillou S."/>
            <person name="Cros-Aarteil S."/>
            <person name="Calhoun S."/>
            <person name="Haridas S."/>
            <person name="Kuo A."/>
            <person name="Mondo S."/>
            <person name="Pangilinan J."/>
            <person name="Riley R."/>
            <person name="LaButti K."/>
            <person name="Andreopoulos B."/>
            <person name="Lipzen A."/>
            <person name="Chen C."/>
            <person name="Yan M."/>
            <person name="Daum C."/>
            <person name="Ng V."/>
            <person name="Clum A."/>
            <person name="Steindorff A."/>
            <person name="Ohm R.A."/>
            <person name="Martin F."/>
            <person name="Silar P."/>
            <person name="Natvig D.O."/>
            <person name="Lalanne C."/>
            <person name="Gautier V."/>
            <person name="Ament-Velasquez S.L."/>
            <person name="Kruys A."/>
            <person name="Hutchinson M.I."/>
            <person name="Powell A.J."/>
            <person name="Barry K."/>
            <person name="Miller A.N."/>
            <person name="Grigoriev I.V."/>
            <person name="Debuchy R."/>
            <person name="Gladieux P."/>
            <person name="Hiltunen Thoren M."/>
            <person name="Johannesson H."/>
        </authorList>
    </citation>
    <scope>NUCLEOTIDE SEQUENCE</scope>
    <source>
        <strain evidence="1">CBS 955.72</strain>
    </source>
</reference>
<evidence type="ECO:0000313" key="2">
    <source>
        <dbReference type="Proteomes" id="UP001275084"/>
    </source>
</evidence>
<name>A0AAJ0H575_9PEZI</name>
<evidence type="ECO:0000313" key="1">
    <source>
        <dbReference type="EMBL" id="KAK3339730.1"/>
    </source>
</evidence>
<keyword evidence="2" id="KW-1185">Reference proteome</keyword>
<organism evidence="1 2">
    <name type="scientific">Lasiosphaeria hispida</name>
    <dbReference type="NCBI Taxonomy" id="260671"/>
    <lineage>
        <taxon>Eukaryota</taxon>
        <taxon>Fungi</taxon>
        <taxon>Dikarya</taxon>
        <taxon>Ascomycota</taxon>
        <taxon>Pezizomycotina</taxon>
        <taxon>Sordariomycetes</taxon>
        <taxon>Sordariomycetidae</taxon>
        <taxon>Sordariales</taxon>
        <taxon>Lasiosphaeriaceae</taxon>
        <taxon>Lasiosphaeria</taxon>
    </lineage>
</organism>
<feature type="non-terminal residue" evidence="1">
    <location>
        <position position="314"/>
    </location>
</feature>
<dbReference type="AlphaFoldDB" id="A0AAJ0H575"/>
<sequence>SQGFIIHFYNGKKCRSGQLGTFKRSYDNNFPCFDIPINAQSAIVELEKSDGDTHHLAFFEGQCDWRGLYASVDSGCLDIATSRGNARSYHVIDDSHNPGRRNVNETAELETVQAEPIKLERERRAVAAWQASQEAARKEAGISVEKATGSLSPIFNPEALNEGGFGHGMVKDAFGETYKWQQVALGVSIGIPVDEWDDKVHTESNQFVAYGDGYSDALSKRHEGRSCQSSEPGSCSALSLLQERSLERRWDWSKCRAALTCGRTFGSAAWIRLRDTWPQIVDCAKRVTPSRQTIHDFLANHPVTCEVVKLAAGG</sequence>
<protein>
    <submittedName>
        <fullName evidence="1">Uncharacterized protein</fullName>
    </submittedName>
</protein>
<proteinExistence type="predicted"/>
<dbReference type="EMBL" id="JAUIQD010000009">
    <property type="protein sequence ID" value="KAK3339730.1"/>
    <property type="molecule type" value="Genomic_DNA"/>
</dbReference>
<comment type="caution">
    <text evidence="1">The sequence shown here is derived from an EMBL/GenBank/DDBJ whole genome shotgun (WGS) entry which is preliminary data.</text>
</comment>
<reference evidence="1" key="2">
    <citation type="submission" date="2023-06" db="EMBL/GenBank/DDBJ databases">
        <authorList>
            <consortium name="Lawrence Berkeley National Laboratory"/>
            <person name="Haridas S."/>
            <person name="Hensen N."/>
            <person name="Bonometti L."/>
            <person name="Westerberg I."/>
            <person name="Brannstrom I.O."/>
            <person name="Guillou S."/>
            <person name="Cros-Aarteil S."/>
            <person name="Calhoun S."/>
            <person name="Kuo A."/>
            <person name="Mondo S."/>
            <person name="Pangilinan J."/>
            <person name="Riley R."/>
            <person name="Labutti K."/>
            <person name="Andreopoulos B."/>
            <person name="Lipzen A."/>
            <person name="Chen C."/>
            <person name="Yanf M."/>
            <person name="Daum C."/>
            <person name="Ng V."/>
            <person name="Clum A."/>
            <person name="Steindorff A."/>
            <person name="Ohm R."/>
            <person name="Martin F."/>
            <person name="Silar P."/>
            <person name="Natvig D."/>
            <person name="Lalanne C."/>
            <person name="Gautier V."/>
            <person name="Ament-Velasquez S.L."/>
            <person name="Kruys A."/>
            <person name="Hutchinson M.I."/>
            <person name="Powell A.J."/>
            <person name="Barry K."/>
            <person name="Miller A.N."/>
            <person name="Grigoriev I.V."/>
            <person name="Debuchy R."/>
            <person name="Gladieux P."/>
            <person name="Thoren M.H."/>
            <person name="Johannesson H."/>
        </authorList>
    </citation>
    <scope>NUCLEOTIDE SEQUENCE</scope>
    <source>
        <strain evidence="1">CBS 955.72</strain>
    </source>
</reference>
<dbReference type="Proteomes" id="UP001275084">
    <property type="component" value="Unassembled WGS sequence"/>
</dbReference>
<feature type="non-terminal residue" evidence="1">
    <location>
        <position position="1"/>
    </location>
</feature>